<protein>
    <recommendedName>
        <fullName evidence="1">UPF0311 protein GXP67_01665</fullName>
    </recommendedName>
</protein>
<organism evidence="2 3">
    <name type="scientific">Rhodocytophaga rosea</name>
    <dbReference type="NCBI Taxonomy" id="2704465"/>
    <lineage>
        <taxon>Bacteria</taxon>
        <taxon>Pseudomonadati</taxon>
        <taxon>Bacteroidota</taxon>
        <taxon>Cytophagia</taxon>
        <taxon>Cytophagales</taxon>
        <taxon>Rhodocytophagaceae</taxon>
        <taxon>Rhodocytophaga</taxon>
    </lineage>
</organism>
<dbReference type="HAMAP" id="MF_00775">
    <property type="entry name" value="UPF0311"/>
    <property type="match status" value="1"/>
</dbReference>
<dbReference type="Gene3D" id="2.40.160.20">
    <property type="match status" value="1"/>
</dbReference>
<dbReference type="EMBL" id="CP048222">
    <property type="protein sequence ID" value="QHT65470.1"/>
    <property type="molecule type" value="Genomic_DNA"/>
</dbReference>
<evidence type="ECO:0000313" key="2">
    <source>
        <dbReference type="EMBL" id="QHT65470.1"/>
    </source>
</evidence>
<dbReference type="KEGG" id="rhoz:GXP67_01665"/>
<dbReference type="RefSeq" id="WP_162441557.1">
    <property type="nucleotide sequence ID" value="NZ_CP048222.1"/>
</dbReference>
<sequence length="154" mass="17253">MAYKSPKLEFAFEATITLSHIYEIGETAYGKRRIIPITGGTFHGPAIKGIILPGGADYQLIRKDGVAELEAKYALQADDGTLIYIINKGLRHGPEQVMKRLAAGEEVDPKTYYFRTSPAFEVIPGPHDWLTRSVFIGEGIRRKDSVEVRFWQVV</sequence>
<dbReference type="PANTHER" id="PTHR37315">
    <property type="entry name" value="UPF0311 PROTEIN BLR7842"/>
    <property type="match status" value="1"/>
</dbReference>
<name>A0A6C0GCR1_9BACT</name>
<evidence type="ECO:0000256" key="1">
    <source>
        <dbReference type="HAMAP-Rule" id="MF_00775"/>
    </source>
</evidence>
<dbReference type="PANTHER" id="PTHR37315:SF1">
    <property type="entry name" value="UPF0311 PROTEIN BLR7842"/>
    <property type="match status" value="1"/>
</dbReference>
<dbReference type="Proteomes" id="UP000480178">
    <property type="component" value="Chromosome"/>
</dbReference>
<evidence type="ECO:0000313" key="3">
    <source>
        <dbReference type="Proteomes" id="UP000480178"/>
    </source>
</evidence>
<comment type="similarity">
    <text evidence="1">Belongs to the UPF0311 family.</text>
</comment>
<dbReference type="InterPro" id="IPR020915">
    <property type="entry name" value="UPF0311"/>
</dbReference>
<dbReference type="Pfam" id="PF11578">
    <property type="entry name" value="DUF3237"/>
    <property type="match status" value="1"/>
</dbReference>
<accession>A0A6C0GCR1</accession>
<keyword evidence="3" id="KW-1185">Reference proteome</keyword>
<proteinExistence type="inferred from homology"/>
<dbReference type="AlphaFoldDB" id="A0A6C0GCR1"/>
<gene>
    <name evidence="2" type="ORF">GXP67_01665</name>
</gene>
<reference evidence="2 3" key="1">
    <citation type="submission" date="2020-01" db="EMBL/GenBank/DDBJ databases">
        <authorList>
            <person name="Kim M.K."/>
        </authorList>
    </citation>
    <scope>NUCLEOTIDE SEQUENCE [LARGE SCALE GENOMIC DNA]</scope>
    <source>
        <strain evidence="2 3">172606-1</strain>
    </source>
</reference>